<protein>
    <submittedName>
        <fullName evidence="6">TetR family transcriptional regulator</fullName>
    </submittedName>
</protein>
<evidence type="ECO:0000313" key="7">
    <source>
        <dbReference type="Proteomes" id="UP000094197"/>
    </source>
</evidence>
<dbReference type="Pfam" id="PF00440">
    <property type="entry name" value="TetR_N"/>
    <property type="match status" value="1"/>
</dbReference>
<gene>
    <name evidence="6" type="ORF">A0128_15950</name>
</gene>
<keyword evidence="7" id="KW-1185">Reference proteome</keyword>
<evidence type="ECO:0000256" key="2">
    <source>
        <dbReference type="ARBA" id="ARBA00023125"/>
    </source>
</evidence>
<evidence type="ECO:0000256" key="1">
    <source>
        <dbReference type="ARBA" id="ARBA00023015"/>
    </source>
</evidence>
<dbReference type="EMBL" id="CP015217">
    <property type="protein sequence ID" value="AOP35202.1"/>
    <property type="molecule type" value="Genomic_DNA"/>
</dbReference>
<dbReference type="PANTHER" id="PTHR47506">
    <property type="entry name" value="TRANSCRIPTIONAL REGULATORY PROTEIN"/>
    <property type="match status" value="1"/>
</dbReference>
<evidence type="ECO:0000313" key="6">
    <source>
        <dbReference type="EMBL" id="AOP35202.1"/>
    </source>
</evidence>
<feature type="DNA-binding region" description="H-T-H motif" evidence="4">
    <location>
        <begin position="32"/>
        <end position="51"/>
    </location>
</feature>
<name>A0A1D7V044_9LEPT</name>
<evidence type="ECO:0000256" key="3">
    <source>
        <dbReference type="ARBA" id="ARBA00023163"/>
    </source>
</evidence>
<feature type="domain" description="HTH tetR-type" evidence="5">
    <location>
        <begin position="9"/>
        <end position="69"/>
    </location>
</feature>
<dbReference type="Proteomes" id="UP000094197">
    <property type="component" value="Chromosome 1"/>
</dbReference>
<dbReference type="InterPro" id="IPR009057">
    <property type="entry name" value="Homeodomain-like_sf"/>
</dbReference>
<dbReference type="RefSeq" id="WP_069608408.1">
    <property type="nucleotide sequence ID" value="NZ_CP015217.1"/>
</dbReference>
<dbReference type="Pfam" id="PF17935">
    <property type="entry name" value="TetR_C_27"/>
    <property type="match status" value="1"/>
</dbReference>
<dbReference type="Gene3D" id="1.10.357.10">
    <property type="entry name" value="Tetracycline Repressor, domain 2"/>
    <property type="match status" value="1"/>
</dbReference>
<dbReference type="PANTHER" id="PTHR47506:SF6">
    <property type="entry name" value="HTH-TYPE TRANSCRIPTIONAL REPRESSOR NEMR"/>
    <property type="match status" value="1"/>
</dbReference>
<keyword evidence="1" id="KW-0805">Transcription regulation</keyword>
<dbReference type="KEGG" id="laj:A0128_15950"/>
<keyword evidence="2 4" id="KW-0238">DNA-binding</keyword>
<sequence>MPRTGLTPEELYNKALDSTETEIRKNGVERLKLTDIARDLKVSHAALYKFFSDKQSLLDEVSKRWLDRIDRELERISAKEEPVDGILREWFLKLHSMKREKILVDPRLFTAFNLSAEKTRPFVVSHLSTMSRLLEDLISKGMKSGMFHCSSPKEGARILFEGTAAFHHPRLVLESIEEERTPLLEALLETLLSGLKTKSPEVSKK</sequence>
<evidence type="ECO:0000259" key="5">
    <source>
        <dbReference type="PROSITE" id="PS50977"/>
    </source>
</evidence>
<dbReference type="InterPro" id="IPR001647">
    <property type="entry name" value="HTH_TetR"/>
</dbReference>
<proteinExistence type="predicted"/>
<dbReference type="SUPFAM" id="SSF46689">
    <property type="entry name" value="Homeodomain-like"/>
    <property type="match status" value="1"/>
</dbReference>
<dbReference type="PROSITE" id="PS50977">
    <property type="entry name" value="HTH_TETR_2"/>
    <property type="match status" value="1"/>
</dbReference>
<organism evidence="6 7">
    <name type="scientific">Leptospira tipperaryensis</name>
    <dbReference type="NCBI Taxonomy" id="2564040"/>
    <lineage>
        <taxon>Bacteria</taxon>
        <taxon>Pseudomonadati</taxon>
        <taxon>Spirochaetota</taxon>
        <taxon>Spirochaetia</taxon>
        <taxon>Leptospirales</taxon>
        <taxon>Leptospiraceae</taxon>
        <taxon>Leptospira</taxon>
    </lineage>
</organism>
<dbReference type="OrthoDB" id="9809772at2"/>
<accession>A0A1D7V044</accession>
<dbReference type="AlphaFoldDB" id="A0A1D7V044"/>
<dbReference type="GO" id="GO:0003677">
    <property type="term" value="F:DNA binding"/>
    <property type="evidence" value="ECO:0007669"/>
    <property type="project" value="UniProtKB-UniRule"/>
</dbReference>
<reference evidence="6 7" key="1">
    <citation type="submission" date="2016-04" db="EMBL/GenBank/DDBJ databases">
        <title>Complete genome seqeunce of Leptospira alstonii serovar Room22.</title>
        <authorList>
            <person name="Nally J.E."/>
            <person name="Bayles D.O."/>
            <person name="Hurley D."/>
            <person name="Fanning S."/>
            <person name="McMahon B.J."/>
            <person name="Arent Z."/>
        </authorList>
    </citation>
    <scope>NUCLEOTIDE SEQUENCE [LARGE SCALE GENOMIC DNA]</scope>
    <source>
        <strain evidence="6 7">GWTS #1</strain>
    </source>
</reference>
<evidence type="ECO:0000256" key="4">
    <source>
        <dbReference type="PROSITE-ProRule" id="PRU00335"/>
    </source>
</evidence>
<keyword evidence="3" id="KW-0804">Transcription</keyword>
<dbReference type="InterPro" id="IPR041478">
    <property type="entry name" value="TetR_C_27"/>
</dbReference>